<proteinExistence type="predicted"/>
<dbReference type="PROSITE" id="PS51257">
    <property type="entry name" value="PROKAR_LIPOPROTEIN"/>
    <property type="match status" value="1"/>
</dbReference>
<evidence type="ECO:0000313" key="1">
    <source>
        <dbReference type="EMBL" id="MDQ6595601.1"/>
    </source>
</evidence>
<name>A0A4R5VIE8_9BACI</name>
<dbReference type="RefSeq" id="WP_133339857.1">
    <property type="nucleotide sequence ID" value="NZ_JAVGVR010000001.1"/>
</dbReference>
<comment type="caution">
    <text evidence="2">The sequence shown here is derived from an EMBL/GenBank/DDBJ whole genome shotgun (WGS) entry which is preliminary data.</text>
</comment>
<dbReference type="Proteomes" id="UP000295132">
    <property type="component" value="Unassembled WGS sequence"/>
</dbReference>
<evidence type="ECO:0000313" key="2">
    <source>
        <dbReference type="EMBL" id="TDK56161.1"/>
    </source>
</evidence>
<sequence length="273" mass="30783">MKSVKLISILLAITLLTSCNPIRVPKSTMDHQMSSMPQNVIPTKSEWKTPETLKPNKRIPISILIRDKSNKPIQAFETVHTKKMHLIIVSKDLSYFSHLHPIYKGNGEFDISTAFPAGGDYQLIAEVTPKGGGDNSVEKHWLHIDGPIPKSKPLIPDQKLTTMVDGLKITLSFDHLMAEMNSNMTFMIRDAKTNKPIKNLQPYLGALGHAVAIKDDLHEYLHIHPMTTKGNGPKVTFMTYFPQKGIYKIWGQFQYQGRIIVAPFIVDVPKMNM</sequence>
<evidence type="ECO:0000313" key="4">
    <source>
        <dbReference type="Proteomes" id="UP001178888"/>
    </source>
</evidence>
<organism evidence="2 3">
    <name type="scientific">Bacillus salipaludis</name>
    <dbReference type="NCBI Taxonomy" id="2547811"/>
    <lineage>
        <taxon>Bacteria</taxon>
        <taxon>Bacillati</taxon>
        <taxon>Bacillota</taxon>
        <taxon>Bacilli</taxon>
        <taxon>Bacillales</taxon>
        <taxon>Bacillaceae</taxon>
        <taxon>Bacillus</taxon>
    </lineage>
</organism>
<evidence type="ECO:0000313" key="3">
    <source>
        <dbReference type="Proteomes" id="UP000295132"/>
    </source>
</evidence>
<evidence type="ECO:0008006" key="5">
    <source>
        <dbReference type="Google" id="ProtNLM"/>
    </source>
</evidence>
<gene>
    <name evidence="2" type="ORF">E2K98_27580</name>
    <name evidence="1" type="ORF">RCG21_04160</name>
</gene>
<dbReference type="EMBL" id="JAVGVR010000001">
    <property type="protein sequence ID" value="MDQ6595601.1"/>
    <property type="molecule type" value="Genomic_DNA"/>
</dbReference>
<dbReference type="EMBL" id="SMYO01000027">
    <property type="protein sequence ID" value="TDK56161.1"/>
    <property type="molecule type" value="Genomic_DNA"/>
</dbReference>
<protein>
    <recommendedName>
        <fullName evidence="5">YtkA-like domain-containing protein</fullName>
    </recommendedName>
</protein>
<reference evidence="1" key="2">
    <citation type="submission" date="2023-08" db="EMBL/GenBank/DDBJ databases">
        <title>Nitrogen cycling bacteria in agricultural field soils.</title>
        <authorList>
            <person name="Jang J."/>
        </authorList>
    </citation>
    <scope>NUCLEOTIDE SEQUENCE</scope>
    <source>
        <strain evidence="1">PS3-36</strain>
    </source>
</reference>
<dbReference type="Proteomes" id="UP001178888">
    <property type="component" value="Unassembled WGS sequence"/>
</dbReference>
<dbReference type="AlphaFoldDB" id="A0A4R5VIE8"/>
<keyword evidence="4" id="KW-1185">Reference proteome</keyword>
<reference evidence="2 3" key="1">
    <citation type="submission" date="2019-03" db="EMBL/GenBank/DDBJ databases">
        <title>Bacillus niacini sp. nov. a Nicotinate-Metabolizing Mesophile Isolated from Soil.</title>
        <authorList>
            <person name="Zhang G."/>
        </authorList>
    </citation>
    <scope>NUCLEOTIDE SEQUENCE [LARGE SCALE GENOMIC DNA]</scope>
    <source>
        <strain evidence="2 3">WN066</strain>
    </source>
</reference>
<accession>A0A4R5VIE8</accession>